<dbReference type="InterPro" id="IPR018062">
    <property type="entry name" value="HTH_AraC-typ_CS"/>
</dbReference>
<dbReference type="PROSITE" id="PS00041">
    <property type="entry name" value="HTH_ARAC_FAMILY_1"/>
    <property type="match status" value="1"/>
</dbReference>
<dbReference type="OrthoDB" id="9778008at2"/>
<gene>
    <name evidence="5" type="ORF">E6C55_20450</name>
</gene>
<dbReference type="AlphaFoldDB" id="A0A4S4BMB5"/>
<reference evidence="5 6" key="1">
    <citation type="submission" date="2019-04" db="EMBL/GenBank/DDBJ databases">
        <title>Cohnella sp. nov. isolated from preserved vegetables.</title>
        <authorList>
            <person name="Lin S.-Y."/>
            <person name="Hung M.-H."/>
            <person name="Young C.-C."/>
        </authorList>
    </citation>
    <scope>NUCLEOTIDE SEQUENCE [LARGE SCALE GENOMIC DNA]</scope>
    <source>
        <strain evidence="5 6">CC-MHH1044</strain>
    </source>
</reference>
<dbReference type="InterPro" id="IPR013096">
    <property type="entry name" value="Cupin_2"/>
</dbReference>
<dbReference type="RefSeq" id="WP_136371681.1">
    <property type="nucleotide sequence ID" value="NZ_SSOB01000028.1"/>
</dbReference>
<dbReference type="EMBL" id="SSOB01000028">
    <property type="protein sequence ID" value="THF75877.1"/>
    <property type="molecule type" value="Genomic_DNA"/>
</dbReference>
<dbReference type="PROSITE" id="PS01124">
    <property type="entry name" value="HTH_ARAC_FAMILY_2"/>
    <property type="match status" value="1"/>
</dbReference>
<evidence type="ECO:0000313" key="6">
    <source>
        <dbReference type="Proteomes" id="UP000310636"/>
    </source>
</evidence>
<dbReference type="Gene3D" id="2.60.120.10">
    <property type="entry name" value="Jelly Rolls"/>
    <property type="match status" value="1"/>
</dbReference>
<feature type="domain" description="HTH araC/xylS-type" evidence="4">
    <location>
        <begin position="191"/>
        <end position="289"/>
    </location>
</feature>
<dbReference type="PRINTS" id="PR00032">
    <property type="entry name" value="HTHARAC"/>
</dbReference>
<evidence type="ECO:0000313" key="5">
    <source>
        <dbReference type="EMBL" id="THF75877.1"/>
    </source>
</evidence>
<evidence type="ECO:0000256" key="2">
    <source>
        <dbReference type="ARBA" id="ARBA00023125"/>
    </source>
</evidence>
<dbReference type="GO" id="GO:0003700">
    <property type="term" value="F:DNA-binding transcription factor activity"/>
    <property type="evidence" value="ECO:0007669"/>
    <property type="project" value="InterPro"/>
</dbReference>
<sequence>MNLRHLREKRSHGTPGFPVGVYEMRQEAGQPILESHWHEEAEFLFVEDGRATFRIGADECELAAGDAVYIDGGELHGAFPIEGGGCAYRAVVFDLNWLAAPEDGFSAAFLQPLARGRISLPFPLSSRTGWGGRVLETLRRIADLDGSPDPAKEMRVKGLLYLALADIWSSGAWEARSRADLADAKTIDRLKGAIAHIESHCSRRLPVGELAGIAGMSEGHFSRVFKEFMRKTPIEYINHYRLRQAALRLEEGRLTVGEVALESGFDNFSYFSKLFRTVYGCSPSAYRRKARDS</sequence>
<dbReference type="GO" id="GO:0043565">
    <property type="term" value="F:sequence-specific DNA binding"/>
    <property type="evidence" value="ECO:0007669"/>
    <property type="project" value="InterPro"/>
</dbReference>
<dbReference type="Proteomes" id="UP000310636">
    <property type="component" value="Unassembled WGS sequence"/>
</dbReference>
<dbReference type="SMART" id="SM00342">
    <property type="entry name" value="HTH_ARAC"/>
    <property type="match status" value="1"/>
</dbReference>
<evidence type="ECO:0000259" key="4">
    <source>
        <dbReference type="PROSITE" id="PS01124"/>
    </source>
</evidence>
<dbReference type="InterPro" id="IPR014710">
    <property type="entry name" value="RmlC-like_jellyroll"/>
</dbReference>
<dbReference type="InterPro" id="IPR009057">
    <property type="entry name" value="Homeodomain-like_sf"/>
</dbReference>
<dbReference type="PANTHER" id="PTHR43280">
    <property type="entry name" value="ARAC-FAMILY TRANSCRIPTIONAL REGULATOR"/>
    <property type="match status" value="1"/>
</dbReference>
<dbReference type="SUPFAM" id="SSF46689">
    <property type="entry name" value="Homeodomain-like"/>
    <property type="match status" value="2"/>
</dbReference>
<protein>
    <submittedName>
        <fullName evidence="5">AraC family transcriptional regulator</fullName>
    </submittedName>
</protein>
<dbReference type="InterPro" id="IPR020449">
    <property type="entry name" value="Tscrpt_reg_AraC-type_HTH"/>
</dbReference>
<keyword evidence="6" id="KW-1185">Reference proteome</keyword>
<name>A0A4S4BMB5_9BACL</name>
<evidence type="ECO:0000256" key="3">
    <source>
        <dbReference type="ARBA" id="ARBA00023163"/>
    </source>
</evidence>
<comment type="caution">
    <text evidence="5">The sequence shown here is derived from an EMBL/GenBank/DDBJ whole genome shotgun (WGS) entry which is preliminary data.</text>
</comment>
<dbReference type="Pfam" id="PF12833">
    <property type="entry name" value="HTH_18"/>
    <property type="match status" value="1"/>
</dbReference>
<keyword evidence="2" id="KW-0238">DNA-binding</keyword>
<dbReference type="Pfam" id="PF07883">
    <property type="entry name" value="Cupin_2"/>
    <property type="match status" value="1"/>
</dbReference>
<keyword evidence="1" id="KW-0805">Transcription regulation</keyword>
<dbReference type="Gene3D" id="1.10.10.60">
    <property type="entry name" value="Homeodomain-like"/>
    <property type="match status" value="2"/>
</dbReference>
<accession>A0A4S4BMB5</accession>
<dbReference type="InterPro" id="IPR018060">
    <property type="entry name" value="HTH_AraC"/>
</dbReference>
<proteinExistence type="predicted"/>
<evidence type="ECO:0000256" key="1">
    <source>
        <dbReference type="ARBA" id="ARBA00023015"/>
    </source>
</evidence>
<organism evidence="5 6">
    <name type="scientific">Cohnella fermenti</name>
    <dbReference type="NCBI Taxonomy" id="2565925"/>
    <lineage>
        <taxon>Bacteria</taxon>
        <taxon>Bacillati</taxon>
        <taxon>Bacillota</taxon>
        <taxon>Bacilli</taxon>
        <taxon>Bacillales</taxon>
        <taxon>Paenibacillaceae</taxon>
        <taxon>Cohnella</taxon>
    </lineage>
</organism>
<dbReference type="InterPro" id="IPR011051">
    <property type="entry name" value="RmlC_Cupin_sf"/>
</dbReference>
<dbReference type="SUPFAM" id="SSF51182">
    <property type="entry name" value="RmlC-like cupins"/>
    <property type="match status" value="1"/>
</dbReference>
<dbReference type="PANTHER" id="PTHR43280:SF2">
    <property type="entry name" value="HTH-TYPE TRANSCRIPTIONAL REGULATOR EXSA"/>
    <property type="match status" value="1"/>
</dbReference>
<keyword evidence="3" id="KW-0804">Transcription</keyword>